<comment type="subcellular location">
    <subcellularLocation>
        <location evidence="1">Membrane</location>
        <topology evidence="1">Multi-pass membrane protein</topology>
    </subcellularLocation>
</comment>
<evidence type="ECO:0000256" key="1">
    <source>
        <dbReference type="ARBA" id="ARBA00004141"/>
    </source>
</evidence>
<evidence type="ECO:0000256" key="8">
    <source>
        <dbReference type="ARBA" id="ARBA00023136"/>
    </source>
</evidence>
<evidence type="ECO:0000256" key="2">
    <source>
        <dbReference type="ARBA" id="ARBA00010519"/>
    </source>
</evidence>
<reference evidence="12" key="1">
    <citation type="journal article" date="2020" name="Gene">
        <title>Structure, gene order, and nucleotide composition of mitochondrial genomes in parasitic lice from Amblycera.</title>
        <authorList>
            <person name="Sweet A.D."/>
            <person name="Johnson K.P."/>
            <person name="Cao Y."/>
            <person name="de Moya R.S."/>
            <person name="Skinner R.K."/>
            <person name="Tan M."/>
            <person name="Virrueta-Herrera S."/>
            <person name="Cameron S.L."/>
        </authorList>
    </citation>
    <scope>NUCLEOTIDE SEQUENCE</scope>
    <source>
        <strain evidence="12">Mysp</strain>
    </source>
</reference>
<keyword evidence="7" id="KW-0520">NAD</keyword>
<keyword evidence="4 11" id="KW-0812">Transmembrane</keyword>
<keyword evidence="8 11" id="KW-0472">Membrane</keyword>
<evidence type="ECO:0000256" key="3">
    <source>
        <dbReference type="ARBA" id="ARBA00016612"/>
    </source>
</evidence>
<dbReference type="Pfam" id="PF00420">
    <property type="entry name" value="Oxidored_q2"/>
    <property type="match status" value="1"/>
</dbReference>
<protein>
    <recommendedName>
        <fullName evidence="3">NADH-ubiquinone oxidoreductase chain 4L</fullName>
    </recommendedName>
    <alternativeName>
        <fullName evidence="9">NADH dehydrogenase subunit 4L</fullName>
    </alternativeName>
</protein>
<evidence type="ECO:0000256" key="11">
    <source>
        <dbReference type="SAM" id="Phobius"/>
    </source>
</evidence>
<accession>A0A7T1HF29</accession>
<dbReference type="GO" id="GO:0008137">
    <property type="term" value="F:NADH dehydrogenase (ubiquinone) activity"/>
    <property type="evidence" value="ECO:0007669"/>
    <property type="project" value="UniProtKB-EC"/>
</dbReference>
<organism evidence="12">
    <name type="scientific">Myrsidea sp. ADS-2020</name>
    <dbReference type="NCBI Taxonomy" id="2794901"/>
    <lineage>
        <taxon>Eukaryota</taxon>
        <taxon>Metazoa</taxon>
        <taxon>Ecdysozoa</taxon>
        <taxon>Arthropoda</taxon>
        <taxon>Hexapoda</taxon>
        <taxon>Insecta</taxon>
        <taxon>Pterygota</taxon>
        <taxon>Neoptera</taxon>
        <taxon>Paraneoptera</taxon>
        <taxon>Psocodea</taxon>
        <taxon>Troctomorpha</taxon>
        <taxon>Phthiraptera</taxon>
        <taxon>Amblycera</taxon>
        <taxon>Menoponidae</taxon>
        <taxon>Myrsidea</taxon>
    </lineage>
</organism>
<feature type="transmembrane region" description="Helical" evidence="11">
    <location>
        <begin position="47"/>
        <end position="75"/>
    </location>
</feature>
<dbReference type="EMBL" id="MW199172">
    <property type="protein sequence ID" value="QPN54266.1"/>
    <property type="molecule type" value="Genomic_DNA"/>
</dbReference>
<comment type="catalytic activity">
    <reaction evidence="10">
        <text>a ubiquinone + NADH + 5 H(+)(in) = a ubiquinol + NAD(+) + 4 H(+)(out)</text>
        <dbReference type="Rhea" id="RHEA:29091"/>
        <dbReference type="Rhea" id="RHEA-COMP:9565"/>
        <dbReference type="Rhea" id="RHEA-COMP:9566"/>
        <dbReference type="ChEBI" id="CHEBI:15378"/>
        <dbReference type="ChEBI" id="CHEBI:16389"/>
        <dbReference type="ChEBI" id="CHEBI:17976"/>
        <dbReference type="ChEBI" id="CHEBI:57540"/>
        <dbReference type="ChEBI" id="CHEBI:57945"/>
        <dbReference type="EC" id="7.1.1.2"/>
    </reaction>
</comment>
<keyword evidence="12" id="KW-0496">Mitochondrion</keyword>
<evidence type="ECO:0000256" key="5">
    <source>
        <dbReference type="ARBA" id="ARBA00022967"/>
    </source>
</evidence>
<dbReference type="GO" id="GO:0016020">
    <property type="term" value="C:membrane"/>
    <property type="evidence" value="ECO:0007669"/>
    <property type="project" value="UniProtKB-SubCell"/>
</dbReference>
<name>A0A7T1HF29_9NEOP</name>
<evidence type="ECO:0000256" key="4">
    <source>
        <dbReference type="ARBA" id="ARBA00022692"/>
    </source>
</evidence>
<gene>
    <name evidence="12" type="primary">nad4l</name>
</gene>
<proteinExistence type="inferred from homology"/>
<comment type="similarity">
    <text evidence="2">Belongs to the complex I subunit 4L family.</text>
</comment>
<sequence length="91" mass="10216">MINSLLLILLLSFVKLLVEDSLLFILMSMEMISMMAFFILLMSNPEALSLTSCCITMLTIMISESVLGLSMFISLMRTSESEKMSSLSLNY</sequence>
<evidence type="ECO:0000256" key="10">
    <source>
        <dbReference type="ARBA" id="ARBA00049551"/>
    </source>
</evidence>
<evidence type="ECO:0000256" key="9">
    <source>
        <dbReference type="ARBA" id="ARBA00031586"/>
    </source>
</evidence>
<keyword evidence="5" id="KW-1278">Translocase</keyword>
<keyword evidence="6 11" id="KW-1133">Transmembrane helix</keyword>
<geneLocation type="mitochondrion" evidence="12"/>
<dbReference type="InterPro" id="IPR039428">
    <property type="entry name" value="NUOK/Mnh_C1-like"/>
</dbReference>
<evidence type="ECO:0000313" key="12">
    <source>
        <dbReference type="EMBL" id="QPN54266.1"/>
    </source>
</evidence>
<evidence type="ECO:0000256" key="7">
    <source>
        <dbReference type="ARBA" id="ARBA00023027"/>
    </source>
</evidence>
<dbReference type="AlphaFoldDB" id="A0A7T1HF29"/>
<dbReference type="Gene3D" id="1.10.287.3510">
    <property type="match status" value="1"/>
</dbReference>
<evidence type="ECO:0000256" key="6">
    <source>
        <dbReference type="ARBA" id="ARBA00022989"/>
    </source>
</evidence>